<evidence type="ECO:0000313" key="3">
    <source>
        <dbReference type="EMBL" id="MBJ7542108.1"/>
    </source>
</evidence>
<evidence type="ECO:0000256" key="2">
    <source>
        <dbReference type="SAM" id="Phobius"/>
    </source>
</evidence>
<accession>A0A8I1GCS9</accession>
<dbReference type="AlphaFoldDB" id="A0A8I1GCS9"/>
<protein>
    <submittedName>
        <fullName evidence="3">Uncharacterized protein</fullName>
    </submittedName>
</protein>
<gene>
    <name evidence="3" type="ORF">JDN41_00870</name>
</gene>
<sequence length="144" mass="15729">MIRVRFFRVVLALPAVLFLGALLMSYASVIDVLTLFFLLWMAALIHVVFLFAFRCPRCGASAYAMHAEHGIRAALPVPNRVCVNCGYDFIKGEIAAADAPVAEPALTLAKSSSEADWRELKIPAEPSAEARTNLAHGRSRREAA</sequence>
<proteinExistence type="predicted"/>
<evidence type="ECO:0000256" key="1">
    <source>
        <dbReference type="SAM" id="MobiDB-lite"/>
    </source>
</evidence>
<name>A0A8I1GCS9_9HYPH</name>
<feature type="transmembrane region" description="Helical" evidence="2">
    <location>
        <begin position="37"/>
        <end position="55"/>
    </location>
</feature>
<keyword evidence="2" id="KW-0812">Transmembrane</keyword>
<keyword evidence="4" id="KW-1185">Reference proteome</keyword>
<dbReference type="Proteomes" id="UP000623250">
    <property type="component" value="Unassembled WGS sequence"/>
</dbReference>
<comment type="caution">
    <text evidence="3">The sequence shown here is derived from an EMBL/GenBank/DDBJ whole genome shotgun (WGS) entry which is preliminary data.</text>
</comment>
<dbReference type="EMBL" id="JAEMUK010000002">
    <property type="protein sequence ID" value="MBJ7542108.1"/>
    <property type="molecule type" value="Genomic_DNA"/>
</dbReference>
<feature type="region of interest" description="Disordered" evidence="1">
    <location>
        <begin position="125"/>
        <end position="144"/>
    </location>
</feature>
<reference evidence="3 4" key="1">
    <citation type="submission" date="2020-12" db="EMBL/GenBank/DDBJ databases">
        <title>Revised draft genomes of Rhodomicrobium vannielii ATCC 17100 and Rhodomicrobium udaipurense JA643.</title>
        <authorList>
            <person name="Conners E.M."/>
            <person name="Davenport E.J."/>
            <person name="Bose A."/>
        </authorList>
    </citation>
    <scope>NUCLEOTIDE SEQUENCE [LARGE SCALE GENOMIC DNA]</scope>
    <source>
        <strain evidence="3 4">JA643</strain>
    </source>
</reference>
<evidence type="ECO:0000313" key="4">
    <source>
        <dbReference type="Proteomes" id="UP000623250"/>
    </source>
</evidence>
<organism evidence="3 4">
    <name type="scientific">Rhodomicrobium udaipurense</name>
    <dbReference type="NCBI Taxonomy" id="1202716"/>
    <lineage>
        <taxon>Bacteria</taxon>
        <taxon>Pseudomonadati</taxon>
        <taxon>Pseudomonadota</taxon>
        <taxon>Alphaproteobacteria</taxon>
        <taxon>Hyphomicrobiales</taxon>
        <taxon>Hyphomicrobiaceae</taxon>
        <taxon>Rhodomicrobium</taxon>
    </lineage>
</organism>
<keyword evidence="2" id="KW-0472">Membrane</keyword>
<dbReference type="RefSeq" id="WP_155955102.1">
    <property type="nucleotide sequence ID" value="NZ_JAEMUK010000002.1"/>
</dbReference>
<keyword evidence="2" id="KW-1133">Transmembrane helix</keyword>